<dbReference type="GeneID" id="30331367"/>
<dbReference type="Proteomes" id="UP000222768">
    <property type="component" value="Unassembled WGS sequence"/>
</dbReference>
<evidence type="ECO:0000313" key="1">
    <source>
        <dbReference type="EMBL" id="MDC6640019.1"/>
    </source>
</evidence>
<dbReference type="EMBL" id="PDLK01000002">
    <property type="protein sequence ID" value="PHH05457.1"/>
    <property type="molecule type" value="Genomic_DNA"/>
</dbReference>
<dbReference type="Proteomes" id="UP001149314">
    <property type="component" value="Unassembled WGS sequence"/>
</dbReference>
<reference evidence="2" key="2">
    <citation type="submission" date="2017-09" db="EMBL/GenBank/DDBJ databases">
        <title>FDA dAtabase for Regulatory Grade micrObial Sequences (FDA-ARGOS): Supporting development and validation of Infectious Disease Dx tests.</title>
        <authorList>
            <person name="Minogue T."/>
            <person name="Wolcott M."/>
            <person name="Wasieloski L."/>
            <person name="Aguilar W."/>
            <person name="Moore D."/>
            <person name="Tallon L.J."/>
            <person name="Sadzewicz L."/>
            <person name="Ott S."/>
            <person name="Zhao X."/>
            <person name="Nagaraj S."/>
            <person name="Vavikolanu K."/>
            <person name="Aluvathingal J."/>
            <person name="Nadendla S."/>
            <person name="Sichtig H."/>
        </authorList>
    </citation>
    <scope>NUCLEOTIDE SEQUENCE</scope>
    <source>
        <strain evidence="2">FDAARGOS_404</strain>
    </source>
</reference>
<dbReference type="InterPro" id="IPR021242">
    <property type="entry name" value="DUF2799"/>
</dbReference>
<organism evidence="2 3">
    <name type="scientific">Leclercia adecarboxylata</name>
    <dbReference type="NCBI Taxonomy" id="83655"/>
    <lineage>
        <taxon>Bacteria</taxon>
        <taxon>Pseudomonadati</taxon>
        <taxon>Pseudomonadota</taxon>
        <taxon>Gammaproteobacteria</taxon>
        <taxon>Enterobacterales</taxon>
        <taxon>Enterobacteriaceae</taxon>
        <taxon>Leclercia</taxon>
    </lineage>
</organism>
<dbReference type="Pfam" id="PF10973">
    <property type="entry name" value="DUF2799"/>
    <property type="match status" value="1"/>
</dbReference>
<protein>
    <submittedName>
        <fullName evidence="1">DUF2799 domain-containing protein</fullName>
    </submittedName>
</protein>
<reference evidence="1" key="3">
    <citation type="journal article" date="2023" name="Genes Genomics">
        <title>Genomic insights of Leclercia adecarboxylata strains linked to an outbreak in public hospitals in Mexico.</title>
        <authorList>
            <person name="Barrios-Villa E."/>
            <person name="Pacheco-Flores B."/>
            <person name="Lozano-Zarain P."/>
            <person name="Del Campo-Ortega R."/>
            <person name="de Jesus Ascencio-Montiel I."/>
            <person name="Gonzalez-Leon M."/>
            <person name="Camorlinga-Ponce M."/>
            <person name="Gaytan Cervantes F.J."/>
            <person name="Gonzalez Torres C."/>
            <person name="Aguilar E."/>
            <person name="Gonzalez Ibarra J."/>
            <person name="Torres Lopez F.J."/>
            <person name="Rosas-Vargas H."/>
            <person name="Gonzalez-Bonilla C.R."/>
            <person name="Del Carmen Rocha-Gracia R."/>
        </authorList>
    </citation>
    <scope>NUCLEOTIDE SEQUENCE</scope>
    <source>
        <strain evidence="1">Lac40</strain>
    </source>
</reference>
<evidence type="ECO:0000313" key="3">
    <source>
        <dbReference type="Proteomes" id="UP000222768"/>
    </source>
</evidence>
<dbReference type="EMBL" id="JAOURS010000021">
    <property type="protein sequence ID" value="MDC6640019.1"/>
    <property type="molecule type" value="Genomic_DNA"/>
</dbReference>
<accession>A0A5P6HEL0</accession>
<name>A0A5P6HEL0_9ENTR</name>
<proteinExistence type="predicted"/>
<reference evidence="3" key="1">
    <citation type="submission" date="2017-09" db="EMBL/GenBank/DDBJ databases">
        <title>FDA dAtabase for Regulatory Grade micrObial Sequences (FDA-ARGOS): Supporting development and validation of Infectious Disease Dx tests.</title>
        <authorList>
            <person name="Minogue T."/>
            <person name="Wolcott M."/>
            <person name="Wasieloski L."/>
            <person name="Aguilar W."/>
            <person name="Moore D."/>
            <person name="Tallon L."/>
            <person name="Sadzewicz L."/>
            <person name="Ott S."/>
            <person name="Zhao X."/>
            <person name="Nagaraj S."/>
            <person name="Vavikolanu K."/>
            <person name="Aluvathingal J."/>
            <person name="Nadendla S."/>
            <person name="Sichtig H."/>
        </authorList>
    </citation>
    <scope>NUCLEOTIDE SEQUENCE [LARGE SCALE GENOMIC DNA]</scope>
    <source>
        <strain evidence="3">FDAARGOS_404</strain>
    </source>
</reference>
<dbReference type="PROSITE" id="PS51257">
    <property type="entry name" value="PROKAR_LIPOPROTEIN"/>
    <property type="match status" value="1"/>
</dbReference>
<gene>
    <name evidence="2" type="ORF">CRX53_16550</name>
    <name evidence="1" type="ORF">OEZ79_17425</name>
</gene>
<evidence type="ECO:0000313" key="2">
    <source>
        <dbReference type="EMBL" id="PHH05457.1"/>
    </source>
</evidence>
<dbReference type="AlphaFoldDB" id="A0A5P6HEL0"/>
<dbReference type="KEGG" id="lax:APT61_05625"/>
<dbReference type="NCBIfam" id="NF008518">
    <property type="entry name" value="PRK11443.1"/>
    <property type="match status" value="1"/>
</dbReference>
<comment type="caution">
    <text evidence="2">The sequence shown here is derived from an EMBL/GenBank/DDBJ whole genome shotgun (WGS) entry which is preliminary data.</text>
</comment>
<dbReference type="RefSeq" id="WP_032613248.1">
    <property type="nucleotide sequence ID" value="NZ_CBCXZU010000012.1"/>
</dbReference>
<sequence>MRLIITSTLCLFLTACQIDPYTHQPHWTGTDWQSAGKEDAMNGVAVKSNESLAANFNDPKVDRRAYLSGYKDGQEKICQENFVYAWGLAGRIFPASCDTAENATALRTAWKQGMDEGTKASRLN</sequence>